<protein>
    <submittedName>
        <fullName evidence="1">DUF72 domain-containing protein</fullName>
    </submittedName>
</protein>
<comment type="caution">
    <text evidence="1">The sequence shown here is derived from an EMBL/GenBank/DDBJ whole genome shotgun (WGS) entry which is preliminary data.</text>
</comment>
<dbReference type="InterPro" id="IPR002763">
    <property type="entry name" value="DUF72"/>
</dbReference>
<keyword evidence="2" id="KW-1185">Reference proteome</keyword>
<dbReference type="SUPFAM" id="SSF117396">
    <property type="entry name" value="TM1631-like"/>
    <property type="match status" value="1"/>
</dbReference>
<evidence type="ECO:0000313" key="1">
    <source>
        <dbReference type="EMBL" id="MFD1165342.1"/>
    </source>
</evidence>
<organism evidence="1 2">
    <name type="scientific">Sphingobacterium daejeonense</name>
    <dbReference type="NCBI Taxonomy" id="371142"/>
    <lineage>
        <taxon>Bacteria</taxon>
        <taxon>Pseudomonadati</taxon>
        <taxon>Bacteroidota</taxon>
        <taxon>Sphingobacteriia</taxon>
        <taxon>Sphingobacteriales</taxon>
        <taxon>Sphingobacteriaceae</taxon>
        <taxon>Sphingobacterium</taxon>
    </lineage>
</organism>
<dbReference type="EMBL" id="JBHTKY010000007">
    <property type="protein sequence ID" value="MFD1165342.1"/>
    <property type="molecule type" value="Genomic_DNA"/>
</dbReference>
<dbReference type="InterPro" id="IPR036520">
    <property type="entry name" value="UPF0759_sf"/>
</dbReference>
<dbReference type="Proteomes" id="UP001597205">
    <property type="component" value="Unassembled WGS sequence"/>
</dbReference>
<dbReference type="RefSeq" id="WP_380895286.1">
    <property type="nucleotide sequence ID" value="NZ_JBHTKY010000007.1"/>
</dbReference>
<accession>A0ABW3RKX9</accession>
<dbReference type="PANTHER" id="PTHR30348:SF9">
    <property type="entry name" value="UPF0759 PROTEIN YECE"/>
    <property type="match status" value="1"/>
</dbReference>
<evidence type="ECO:0000313" key="2">
    <source>
        <dbReference type="Proteomes" id="UP001597205"/>
    </source>
</evidence>
<reference evidence="2" key="1">
    <citation type="journal article" date="2019" name="Int. J. Syst. Evol. Microbiol.">
        <title>The Global Catalogue of Microorganisms (GCM) 10K type strain sequencing project: providing services to taxonomists for standard genome sequencing and annotation.</title>
        <authorList>
            <consortium name="The Broad Institute Genomics Platform"/>
            <consortium name="The Broad Institute Genome Sequencing Center for Infectious Disease"/>
            <person name="Wu L."/>
            <person name="Ma J."/>
        </authorList>
    </citation>
    <scope>NUCLEOTIDE SEQUENCE [LARGE SCALE GENOMIC DNA]</scope>
    <source>
        <strain evidence="2">CCUG 52468</strain>
    </source>
</reference>
<gene>
    <name evidence="1" type="ORF">ACFQ2C_06980</name>
</gene>
<dbReference type="Gene3D" id="3.20.20.410">
    <property type="entry name" value="Protein of unknown function UPF0759"/>
    <property type="match status" value="1"/>
</dbReference>
<dbReference type="PANTHER" id="PTHR30348">
    <property type="entry name" value="UNCHARACTERIZED PROTEIN YECE"/>
    <property type="match status" value="1"/>
</dbReference>
<sequence>MKFGKVEDPSQIDFSLPETPKETIQFLNQYKSDEGFEINIGYPKWSKADLKGFYPRGTKDELRYYSEEFNSVEFNGTFYRSPSKEQVLIWKNRTSDDFKFCPKFTNSISHYSRLNNTVEKVAAFVDSTVLFEEKLGMGFIQMPENFRPKAFDRLEGFLNRFPKGYPLAFEVRHEEWYNDEQTLNKYLKLLKKTNTTNIIVDTPGRRDMLNFQLTTPVAFIRFVSSTDVIDKLRLSEWVTKIKEWKEAGLKQVYFFVHQKIDPETPFLSTEFVKELNEQLGCKLPIAQKKAL</sequence>
<dbReference type="Pfam" id="PF01904">
    <property type="entry name" value="DUF72"/>
    <property type="match status" value="1"/>
</dbReference>
<proteinExistence type="predicted"/>
<name>A0ABW3RKX9_9SPHI</name>